<dbReference type="STRING" id="56484.A0A1Y2FRN8"/>
<sequence length="461" mass="50950">MVDLRLTGRHILGIAILGVVVTLWVASSFLMRSIFGETKSYDKPFFVTWINTGTFSFYLIPWALRSIFKKAPKKDEQAKDSHTTLGRQQNRVRYDRVSTEDTAIKPDIEEERRSADPEDEGIELTSNSNAASPLLRSPTARRPLAVHGHATEARGSHSHDLHRSAPFEHRLRSGTMTDSIRTFGDQDVIDCSEHEPLTTYETAKLGCVFSLIWFAANYFGNISLSYTNVASFTIISSLSGFFTLALGSLLRVESFTMTKIYALIISIIGVGLVATQDTGAPDHNDGKVVFLTDLIIGDILALIGAALYGCYTVFLKYKVRNEERVSMPLFFGFVGVFNVLVLWPAIFVLDAFGMEPFELPQSRDIWLVVLCNALITFVSDYLWVLAMLMTSPLVVTVGISMSIPLALLGDHLIYHNAGSWVFFLGALMVFASFIAINLTFESKDTRPAIAGSSAADASEPV</sequence>
<feature type="transmembrane region" description="Helical" evidence="8">
    <location>
        <begin position="226"/>
        <end position="246"/>
    </location>
</feature>
<dbReference type="SUPFAM" id="SSF103481">
    <property type="entry name" value="Multidrug resistance efflux transporter EmrE"/>
    <property type="match status" value="2"/>
</dbReference>
<dbReference type="AlphaFoldDB" id="A0A1Y2FRN8"/>
<accession>A0A1Y2FRN8</accession>
<proteinExistence type="inferred from homology"/>
<keyword evidence="4 8" id="KW-0812">Transmembrane</keyword>
<dbReference type="InterPro" id="IPR037185">
    <property type="entry name" value="EmrE-like"/>
</dbReference>
<dbReference type="EMBL" id="MCFI01000003">
    <property type="protein sequence ID" value="ORY86247.1"/>
    <property type="molecule type" value="Genomic_DNA"/>
</dbReference>
<feature type="region of interest" description="Disordered" evidence="7">
    <location>
        <begin position="73"/>
        <end position="168"/>
    </location>
</feature>
<dbReference type="GeneID" id="63783016"/>
<evidence type="ECO:0000256" key="8">
    <source>
        <dbReference type="SAM" id="Phobius"/>
    </source>
</evidence>
<feature type="transmembrane region" description="Helical" evidence="8">
    <location>
        <begin position="12"/>
        <end position="34"/>
    </location>
</feature>
<evidence type="ECO:0000256" key="3">
    <source>
        <dbReference type="ARBA" id="ARBA00022448"/>
    </source>
</evidence>
<evidence type="ECO:0000256" key="1">
    <source>
        <dbReference type="ARBA" id="ARBA00004141"/>
    </source>
</evidence>
<protein>
    <recommendedName>
        <fullName evidence="11">EamA domain-containing protein</fullName>
    </recommendedName>
</protein>
<keyword evidence="5 8" id="KW-1133">Transmembrane helix</keyword>
<evidence type="ECO:0000256" key="5">
    <source>
        <dbReference type="ARBA" id="ARBA00022989"/>
    </source>
</evidence>
<keyword evidence="6 8" id="KW-0472">Membrane</keyword>
<comment type="subcellular location">
    <subcellularLocation>
        <location evidence="1">Membrane</location>
        <topology evidence="1">Multi-pass membrane protein</topology>
    </subcellularLocation>
</comment>
<gene>
    <name evidence="9" type="ORF">BCR37DRAFT_209512</name>
</gene>
<dbReference type="Proteomes" id="UP000193685">
    <property type="component" value="Unassembled WGS sequence"/>
</dbReference>
<organism evidence="9 10">
    <name type="scientific">Protomyces lactucae-debilis</name>
    <dbReference type="NCBI Taxonomy" id="2754530"/>
    <lineage>
        <taxon>Eukaryota</taxon>
        <taxon>Fungi</taxon>
        <taxon>Dikarya</taxon>
        <taxon>Ascomycota</taxon>
        <taxon>Taphrinomycotina</taxon>
        <taxon>Taphrinomycetes</taxon>
        <taxon>Taphrinales</taxon>
        <taxon>Protomycetaceae</taxon>
        <taxon>Protomyces</taxon>
    </lineage>
</organism>
<dbReference type="OrthoDB" id="1436450at2759"/>
<dbReference type="PANTHER" id="PTHR23051:SF0">
    <property type="entry name" value="SOLUTE CARRIER FAMILY 35 MEMBER F5"/>
    <property type="match status" value="1"/>
</dbReference>
<dbReference type="OMA" id="FWCKALI"/>
<evidence type="ECO:0000313" key="9">
    <source>
        <dbReference type="EMBL" id="ORY86247.1"/>
    </source>
</evidence>
<feature type="transmembrane region" description="Helical" evidence="8">
    <location>
        <begin position="393"/>
        <end position="414"/>
    </location>
</feature>
<feature type="transmembrane region" description="Helical" evidence="8">
    <location>
        <begin position="329"/>
        <end position="353"/>
    </location>
</feature>
<feature type="transmembrane region" description="Helical" evidence="8">
    <location>
        <begin position="365"/>
        <end position="386"/>
    </location>
</feature>
<keyword evidence="3" id="KW-0813">Transport</keyword>
<feature type="transmembrane region" description="Helical" evidence="8">
    <location>
        <begin position="258"/>
        <end position="275"/>
    </location>
</feature>
<dbReference type="RefSeq" id="XP_040727429.1">
    <property type="nucleotide sequence ID" value="XM_040866417.1"/>
</dbReference>
<dbReference type="GO" id="GO:0000329">
    <property type="term" value="C:fungal-type vacuole membrane"/>
    <property type="evidence" value="ECO:0007669"/>
    <property type="project" value="TreeGrafter"/>
</dbReference>
<dbReference type="InterPro" id="IPR009262">
    <property type="entry name" value="SLC35_F1/F2/F6"/>
</dbReference>
<evidence type="ECO:0000256" key="4">
    <source>
        <dbReference type="ARBA" id="ARBA00022692"/>
    </source>
</evidence>
<feature type="compositionally biased region" description="Basic and acidic residues" evidence="7">
    <location>
        <begin position="92"/>
        <end position="116"/>
    </location>
</feature>
<feature type="compositionally biased region" description="Basic and acidic residues" evidence="7">
    <location>
        <begin position="73"/>
        <end position="82"/>
    </location>
</feature>
<dbReference type="Pfam" id="PF06027">
    <property type="entry name" value="SLC35F"/>
    <property type="match status" value="1"/>
</dbReference>
<evidence type="ECO:0000313" key="10">
    <source>
        <dbReference type="Proteomes" id="UP000193685"/>
    </source>
</evidence>
<name>A0A1Y2FRN8_PROLT</name>
<dbReference type="GO" id="GO:0022857">
    <property type="term" value="F:transmembrane transporter activity"/>
    <property type="evidence" value="ECO:0007669"/>
    <property type="project" value="InterPro"/>
</dbReference>
<evidence type="ECO:0008006" key="11">
    <source>
        <dbReference type="Google" id="ProtNLM"/>
    </source>
</evidence>
<evidence type="ECO:0000256" key="7">
    <source>
        <dbReference type="SAM" id="MobiDB-lite"/>
    </source>
</evidence>
<feature type="compositionally biased region" description="Basic and acidic residues" evidence="7">
    <location>
        <begin position="149"/>
        <end position="168"/>
    </location>
</feature>
<comment type="similarity">
    <text evidence="2">Belongs to the SLC35F solute transporter family.</text>
</comment>
<feature type="transmembrane region" description="Helical" evidence="8">
    <location>
        <begin position="295"/>
        <end position="317"/>
    </location>
</feature>
<feature type="transmembrane region" description="Helical" evidence="8">
    <location>
        <begin position="46"/>
        <end position="64"/>
    </location>
</feature>
<reference evidence="9 10" key="1">
    <citation type="submission" date="2016-07" db="EMBL/GenBank/DDBJ databases">
        <title>Pervasive Adenine N6-methylation of Active Genes in Fungi.</title>
        <authorList>
            <consortium name="DOE Joint Genome Institute"/>
            <person name="Mondo S.J."/>
            <person name="Dannebaum R.O."/>
            <person name="Kuo R.C."/>
            <person name="Labutti K."/>
            <person name="Haridas S."/>
            <person name="Kuo A."/>
            <person name="Salamov A."/>
            <person name="Ahrendt S.R."/>
            <person name="Lipzen A."/>
            <person name="Sullivan W."/>
            <person name="Andreopoulos W.B."/>
            <person name="Clum A."/>
            <person name="Lindquist E."/>
            <person name="Daum C."/>
            <person name="Ramamoorthy G.K."/>
            <person name="Gryganskyi A."/>
            <person name="Culley D."/>
            <person name="Magnuson J.K."/>
            <person name="James T.Y."/>
            <person name="O'Malley M.A."/>
            <person name="Stajich J.E."/>
            <person name="Spatafora J.W."/>
            <person name="Visel A."/>
            <person name="Grigoriev I.V."/>
        </authorList>
    </citation>
    <scope>NUCLEOTIDE SEQUENCE [LARGE SCALE GENOMIC DNA]</scope>
    <source>
        <strain evidence="9 10">12-1054</strain>
    </source>
</reference>
<evidence type="ECO:0000256" key="2">
    <source>
        <dbReference type="ARBA" id="ARBA00007863"/>
    </source>
</evidence>
<dbReference type="PANTHER" id="PTHR23051">
    <property type="entry name" value="SOLUTE CARRIER FAMILY 35, MEMBER F5"/>
    <property type="match status" value="1"/>
</dbReference>
<evidence type="ECO:0000256" key="6">
    <source>
        <dbReference type="ARBA" id="ARBA00023136"/>
    </source>
</evidence>
<comment type="caution">
    <text evidence="9">The sequence shown here is derived from an EMBL/GenBank/DDBJ whole genome shotgun (WGS) entry which is preliminary data.</text>
</comment>
<feature type="transmembrane region" description="Helical" evidence="8">
    <location>
        <begin position="202"/>
        <end position="220"/>
    </location>
</feature>
<keyword evidence="10" id="KW-1185">Reference proteome</keyword>
<feature type="transmembrane region" description="Helical" evidence="8">
    <location>
        <begin position="420"/>
        <end position="440"/>
    </location>
</feature>